<dbReference type="GO" id="GO:0005789">
    <property type="term" value="C:endoplasmic reticulum membrane"/>
    <property type="evidence" value="ECO:0007669"/>
    <property type="project" value="UniProtKB-SubCell"/>
</dbReference>
<dbReference type="EC" id="2.4.1.256" evidence="4"/>
<evidence type="ECO:0000256" key="7">
    <source>
        <dbReference type="ARBA" id="ARBA00022679"/>
    </source>
</evidence>
<dbReference type="Pfam" id="PF04922">
    <property type="entry name" value="DIE2_ALG10"/>
    <property type="match status" value="2"/>
</dbReference>
<evidence type="ECO:0000256" key="8">
    <source>
        <dbReference type="ARBA" id="ARBA00022692"/>
    </source>
</evidence>
<sequence>MSEHATWRRRWGIVAGYGLWSAAIQIWSRLRQPKPYMDELLHVPACCQLCRRLVVGSEAAFPSDSLQRVTTPPGLYSLPVLLAWWSGTTTVCCAVGWLRWLGGVLPGAGVAYELVQWTDGDIAAVVSVLAFLPLAFVCQMFYTDAGALYWLLLSYRLHLRRRRYVSSAAAGVLSAWYRQSSIAWHAALAVWGAAQERGLRRRRLLLAHGTAGILYVVWLSMRWLRQSGTLYFGDAERHPLALHTANVMYYFAAWWVAGGGWSHLHSSENRASRRPRAKASRRHLLPWLLATTIAVAAVALGTRVHPFVLADNRHYTFAFYRHIILRQRWRRWALLPLYVISMITWWSQALPHRRLFEKLALLLALLTTLVPTALLEPRYFIPGVVLTEALAGSRPPPRRRWVRLRAAVNLLVAMAAFYVFFESPFPRPPDLHVPDDSPGRRMP</sequence>
<feature type="transmembrane region" description="Helical" evidence="14">
    <location>
        <begin position="75"/>
        <end position="102"/>
    </location>
</feature>
<dbReference type="GO" id="GO:0106073">
    <property type="term" value="F:dolichyl pyrophosphate Glc2Man9GlcNAc2 alpha-1,2-glucosyltransferase activity"/>
    <property type="evidence" value="ECO:0007669"/>
    <property type="project" value="UniProtKB-EC"/>
</dbReference>
<evidence type="ECO:0000313" key="16">
    <source>
        <dbReference type="Proteomes" id="UP001301350"/>
    </source>
</evidence>
<reference evidence="15 16" key="1">
    <citation type="submission" date="2022-07" db="EMBL/GenBank/DDBJ databases">
        <title>Genome-wide signatures of adaptation to extreme environments.</title>
        <authorList>
            <person name="Cho C.H."/>
            <person name="Yoon H.S."/>
        </authorList>
    </citation>
    <scope>NUCLEOTIDE SEQUENCE [LARGE SCALE GENOMIC DNA]</scope>
    <source>
        <strain evidence="15 16">DBV 063 E5</strain>
    </source>
</reference>
<evidence type="ECO:0000256" key="2">
    <source>
        <dbReference type="ARBA" id="ARBA00004922"/>
    </source>
</evidence>
<evidence type="ECO:0000313" key="15">
    <source>
        <dbReference type="EMBL" id="KAK4537635.1"/>
    </source>
</evidence>
<dbReference type="AlphaFoldDB" id="A0AAV9IZ70"/>
<dbReference type="GO" id="GO:0006488">
    <property type="term" value="P:dolichol-linked oligosaccharide biosynthetic process"/>
    <property type="evidence" value="ECO:0007669"/>
    <property type="project" value="InterPro"/>
</dbReference>
<evidence type="ECO:0000256" key="4">
    <source>
        <dbReference type="ARBA" id="ARBA00011967"/>
    </source>
</evidence>
<evidence type="ECO:0000256" key="13">
    <source>
        <dbReference type="ARBA" id="ARBA00048064"/>
    </source>
</evidence>
<comment type="pathway">
    <text evidence="2">Protein modification; protein glycosylation.</text>
</comment>
<keyword evidence="10 14" id="KW-1133">Transmembrane helix</keyword>
<feature type="transmembrane region" description="Helical" evidence="14">
    <location>
        <begin position="284"/>
        <end position="309"/>
    </location>
</feature>
<comment type="catalytic activity">
    <reaction evidence="13">
        <text>an alpha-D-Glc-(1-&gt;3)-alpha-D-Glc-(1-&gt;3)-alpha-D-Man-(1-&gt;2)-alpha-D-Man-(1-&gt;2)-alpha-D-Man-(1-&gt;3)-[alpha-D-Man-(1-&gt;2)-alpha-D-Man-(1-&gt;3)-[alpha-D-Man-(1-&gt;2)-alpha-D-Man-(1-&gt;6)]-alpha-D-Man-(1-&gt;6)]-beta-D-Man-(1-&gt;4)-beta-D-GlcNAc-(1-&gt;4)-alpha-D-GlcNAc-diphospho-di-trans,poly-cis-dolichol + a di-trans,poly-cis-dolichyl beta-D-glucosyl phosphate = a alpha-D-Glc-(1-&gt;2)-alpha-D-Glc-(1-&gt;3)-alpha-D-Glc-(1-&gt;3)-alpha-D-Man-(1-&gt;2)-alpha-D-Man-(1-&gt;2)-alpha-D-Man-(1-&gt;3)-[alpha-D-Man-(1-&gt;2)-alpha-D-Man-(1-&gt;3)-[alpha-D-Man-(1-&gt;2)-alpha-D-Man-(1-&gt;6)]-alpha-D-Man-(1-&gt;6)]-beta-D-Man-(1-&gt;4)-beta-D-GlcNAc-(1-&gt;4)-alpha-D-GlcNAc-diphospho-di-trans,poly-cis-dolichol + a di-trans,poly-cis-dolichyl phosphate + H(+)</text>
        <dbReference type="Rhea" id="RHEA:29543"/>
        <dbReference type="Rhea" id="RHEA-COMP:19498"/>
        <dbReference type="Rhea" id="RHEA-COMP:19502"/>
        <dbReference type="Rhea" id="RHEA-COMP:19512"/>
        <dbReference type="Rhea" id="RHEA-COMP:19522"/>
        <dbReference type="ChEBI" id="CHEBI:15378"/>
        <dbReference type="ChEBI" id="CHEBI:57525"/>
        <dbReference type="ChEBI" id="CHEBI:57683"/>
        <dbReference type="ChEBI" id="CHEBI:132522"/>
        <dbReference type="ChEBI" id="CHEBI:132523"/>
        <dbReference type="EC" id="2.4.1.256"/>
    </reaction>
    <physiologicalReaction direction="left-to-right" evidence="13">
        <dbReference type="Rhea" id="RHEA:29544"/>
    </physiologicalReaction>
</comment>
<feature type="transmembrane region" description="Helical" evidence="14">
    <location>
        <begin position="359"/>
        <end position="381"/>
    </location>
</feature>
<dbReference type="EMBL" id="JANCYW010000013">
    <property type="protein sequence ID" value="KAK4537635.1"/>
    <property type="molecule type" value="Genomic_DNA"/>
</dbReference>
<accession>A0AAV9IZ70</accession>
<protein>
    <recommendedName>
        <fullName evidence="5">Dol-P-Glc:Glc(2)Man(9)GlcNAc(2)-PP-Dol alpha-1,2-glucosyltransferase</fullName>
        <ecNumber evidence="4">2.4.1.256</ecNumber>
    </recommendedName>
</protein>
<feature type="transmembrane region" description="Helical" evidence="14">
    <location>
        <begin position="401"/>
        <end position="421"/>
    </location>
</feature>
<keyword evidence="6" id="KW-0328">Glycosyltransferase</keyword>
<name>A0AAV9IZ70_CYACA</name>
<evidence type="ECO:0000256" key="14">
    <source>
        <dbReference type="SAM" id="Phobius"/>
    </source>
</evidence>
<dbReference type="InterPro" id="IPR016900">
    <property type="entry name" value="Alg10"/>
</dbReference>
<comment type="caution">
    <text evidence="15">The sequence shown here is derived from an EMBL/GenBank/DDBJ whole genome shotgun (WGS) entry which is preliminary data.</text>
</comment>
<evidence type="ECO:0000256" key="10">
    <source>
        <dbReference type="ARBA" id="ARBA00022989"/>
    </source>
</evidence>
<evidence type="ECO:0000256" key="12">
    <source>
        <dbReference type="ARBA" id="ARBA00044727"/>
    </source>
</evidence>
<feature type="transmembrane region" description="Helical" evidence="14">
    <location>
        <begin position="122"/>
        <end position="153"/>
    </location>
</feature>
<evidence type="ECO:0000256" key="3">
    <source>
        <dbReference type="ARBA" id="ARBA00010600"/>
    </source>
</evidence>
<evidence type="ECO:0000256" key="1">
    <source>
        <dbReference type="ARBA" id="ARBA00004477"/>
    </source>
</evidence>
<evidence type="ECO:0000256" key="11">
    <source>
        <dbReference type="ARBA" id="ARBA00023136"/>
    </source>
</evidence>
<dbReference type="Proteomes" id="UP001301350">
    <property type="component" value="Unassembled WGS sequence"/>
</dbReference>
<feature type="transmembrane region" description="Helical" evidence="14">
    <location>
        <begin position="204"/>
        <end position="224"/>
    </location>
</feature>
<keyword evidence="7" id="KW-0808">Transferase</keyword>
<keyword evidence="11 14" id="KW-0472">Membrane</keyword>
<evidence type="ECO:0000256" key="5">
    <source>
        <dbReference type="ARBA" id="ARBA00018512"/>
    </source>
</evidence>
<dbReference type="PANTHER" id="PTHR12989">
    <property type="entry name" value="ALPHA-1,2-GLUCOSYLTRANSFERASE ALG10"/>
    <property type="match status" value="1"/>
</dbReference>
<comment type="subcellular location">
    <subcellularLocation>
        <location evidence="1">Endoplasmic reticulum membrane</location>
        <topology evidence="1">Multi-pass membrane protein</topology>
    </subcellularLocation>
</comment>
<feature type="transmembrane region" description="Helical" evidence="14">
    <location>
        <begin position="247"/>
        <end position="264"/>
    </location>
</feature>
<evidence type="ECO:0000256" key="9">
    <source>
        <dbReference type="ARBA" id="ARBA00022824"/>
    </source>
</evidence>
<proteinExistence type="inferred from homology"/>
<gene>
    <name evidence="15" type="ORF">CDCA_CDCA13G3660</name>
</gene>
<comment type="function">
    <text evidence="12">Dol-P-Glc:Glc(2)Man(9)GlcNAc(2)-PP-Dol alpha-1,2-glucosyltransferase that operates in the biosynthetic pathway of dolichol-linked oligosaccharides, the glycan precursors employed in protein asparagine (N)-glycosylation. The assembly of dolichol-linked oligosaccharides begins on the cytosolic side of the endoplasmic reticulum membrane and finishes in its lumen. The sequential addition of sugars to dolichol pyrophosphate produces dolichol-linked oligosaccharides containing fourteen sugars, including two GlcNAcs, nine mannoses and three glucoses. Once assembled, the oligosaccharide is transferred from the lipid to nascent proteins by oligosaccharyltransferases. In the lumen of the endoplasmic reticulum, adds the third and last glucose residue from dolichyl phosphate glucose (Dol-P-Glc) onto the lipid-linked oligosaccharide intermediate Glc(2)Man(9)GlcNAc(2)-PP-Dol to produce Glc(3)Man(9)GlcNAc(2)-PP-Dol.</text>
</comment>
<evidence type="ECO:0000256" key="6">
    <source>
        <dbReference type="ARBA" id="ARBA00022676"/>
    </source>
</evidence>
<keyword evidence="9" id="KW-0256">Endoplasmic reticulum</keyword>
<comment type="similarity">
    <text evidence="3">Belongs to the ALG10 glucosyltransferase family.</text>
</comment>
<dbReference type="PANTHER" id="PTHR12989:SF10">
    <property type="entry name" value="DOL-P-GLC:GLC(2)MAN(9)GLCNAC(2)-PP-DOL ALPHA-1,2-GLUCOSYLTRANSFERASE-RELATED"/>
    <property type="match status" value="1"/>
</dbReference>
<keyword evidence="8 14" id="KW-0812">Transmembrane</keyword>
<organism evidence="15 16">
    <name type="scientific">Cyanidium caldarium</name>
    <name type="common">Red alga</name>
    <dbReference type="NCBI Taxonomy" id="2771"/>
    <lineage>
        <taxon>Eukaryota</taxon>
        <taxon>Rhodophyta</taxon>
        <taxon>Bangiophyceae</taxon>
        <taxon>Cyanidiales</taxon>
        <taxon>Cyanidiaceae</taxon>
        <taxon>Cyanidium</taxon>
    </lineage>
</organism>
<keyword evidence="16" id="KW-1185">Reference proteome</keyword>